<comment type="caution">
    <text evidence="1">The sequence shown here is derived from an EMBL/GenBank/DDBJ whole genome shotgun (WGS) entry which is preliminary data.</text>
</comment>
<evidence type="ECO:0000313" key="1">
    <source>
        <dbReference type="EMBL" id="KAK3672618.1"/>
    </source>
</evidence>
<keyword evidence="2" id="KW-1185">Reference proteome</keyword>
<dbReference type="Proteomes" id="UP001274830">
    <property type="component" value="Unassembled WGS sequence"/>
</dbReference>
<accession>A0AAE0WG41</accession>
<sequence length="347" mass="39261">MVWTEIRAQNVHMITKISWAPSRNISRIPPRLRDRADISIVTTVLTQLRYMCMQVTMDMVRKFEQFESGENFYSRVKGVMIVYTPTIKILNVGLYPPKRTENPAAHCVRPRVLAFDACRVNAFGADLVPGHGCGRSWDQVQDQAQEEGTGPIRGVERIFAYVQIHNSFGFKITAMTMGAFADDTVRRTFSSNRGTAAMMHYIGVTSPAAISYIYDCKMYLRDVPFEFANEKRIGAVTRALIDHTAEGLFDFFSTMARSLFNDTSMGTTPNTITNKTQQLIITENMISKLNDILASREEKILTLIDRTSWDDDEIAEVLNSYEDPRPDMIKEMEQAVAVAATLPRLQA</sequence>
<dbReference type="AlphaFoldDB" id="A0AAE0WG41"/>
<proteinExistence type="predicted"/>
<organism evidence="1 2">
    <name type="scientific">Recurvomyces mirabilis</name>
    <dbReference type="NCBI Taxonomy" id="574656"/>
    <lineage>
        <taxon>Eukaryota</taxon>
        <taxon>Fungi</taxon>
        <taxon>Dikarya</taxon>
        <taxon>Ascomycota</taxon>
        <taxon>Pezizomycotina</taxon>
        <taxon>Dothideomycetes</taxon>
        <taxon>Dothideomycetidae</taxon>
        <taxon>Mycosphaerellales</taxon>
        <taxon>Teratosphaeriaceae</taxon>
        <taxon>Recurvomyces</taxon>
    </lineage>
</organism>
<dbReference type="EMBL" id="JAUTXT010000031">
    <property type="protein sequence ID" value="KAK3672618.1"/>
    <property type="molecule type" value="Genomic_DNA"/>
</dbReference>
<gene>
    <name evidence="1" type="ORF">LTR78_007430</name>
</gene>
<reference evidence="1" key="1">
    <citation type="submission" date="2023-07" db="EMBL/GenBank/DDBJ databases">
        <title>Black Yeasts Isolated from many extreme environments.</title>
        <authorList>
            <person name="Coleine C."/>
            <person name="Stajich J.E."/>
            <person name="Selbmann L."/>
        </authorList>
    </citation>
    <scope>NUCLEOTIDE SEQUENCE</scope>
    <source>
        <strain evidence="1">CCFEE 5485</strain>
    </source>
</reference>
<name>A0AAE0WG41_9PEZI</name>
<protein>
    <submittedName>
        <fullName evidence="1">Uncharacterized protein</fullName>
    </submittedName>
</protein>
<evidence type="ECO:0000313" key="2">
    <source>
        <dbReference type="Proteomes" id="UP001274830"/>
    </source>
</evidence>